<organism evidence="2 3">
    <name type="scientific">Myotis myotis</name>
    <name type="common">Greater mouse-eared bat</name>
    <name type="synonym">Vespertilio myotis</name>
    <dbReference type="NCBI Taxonomy" id="51298"/>
    <lineage>
        <taxon>Eukaryota</taxon>
        <taxon>Metazoa</taxon>
        <taxon>Chordata</taxon>
        <taxon>Craniata</taxon>
        <taxon>Vertebrata</taxon>
        <taxon>Euteleostomi</taxon>
        <taxon>Mammalia</taxon>
        <taxon>Eutheria</taxon>
        <taxon>Laurasiatheria</taxon>
        <taxon>Chiroptera</taxon>
        <taxon>Yangochiroptera</taxon>
        <taxon>Vespertilionidae</taxon>
        <taxon>Myotis</taxon>
    </lineage>
</organism>
<reference evidence="2 3" key="1">
    <citation type="journal article" date="2020" name="Nature">
        <title>Six reference-quality genomes reveal evolution of bat adaptations.</title>
        <authorList>
            <person name="Jebb D."/>
            <person name="Huang Z."/>
            <person name="Pippel M."/>
            <person name="Hughes G.M."/>
            <person name="Lavrichenko K."/>
            <person name="Devanna P."/>
            <person name="Winkler S."/>
            <person name="Jermiin L.S."/>
            <person name="Skirmuntt E.C."/>
            <person name="Katzourakis A."/>
            <person name="Burkitt-Gray L."/>
            <person name="Ray D.A."/>
            <person name="Sullivan K.A.M."/>
            <person name="Roscito J.G."/>
            <person name="Kirilenko B.M."/>
            <person name="Davalos L.M."/>
            <person name="Corthals A.P."/>
            <person name="Power M.L."/>
            <person name="Jones G."/>
            <person name="Ransome R.D."/>
            <person name="Dechmann D.K.N."/>
            <person name="Locatelli A.G."/>
            <person name="Puechmaille S.J."/>
            <person name="Fedrigo O."/>
            <person name="Jarvis E.D."/>
            <person name="Hiller M."/>
            <person name="Vernes S.C."/>
            <person name="Myers E.W."/>
            <person name="Teeling E.C."/>
        </authorList>
    </citation>
    <scope>NUCLEOTIDE SEQUENCE [LARGE SCALE GENOMIC DNA]</scope>
    <source>
        <strain evidence="2">MMyoMyo1</strain>
        <tissue evidence="2">Flight muscle</tissue>
    </source>
</reference>
<evidence type="ECO:0000256" key="1">
    <source>
        <dbReference type="SAM" id="MobiDB-lite"/>
    </source>
</evidence>
<gene>
    <name evidence="2" type="ORF">mMyoMyo1_010793</name>
</gene>
<dbReference type="AlphaFoldDB" id="A0A7J7Z5J9"/>
<feature type="compositionally biased region" description="Basic and acidic residues" evidence="1">
    <location>
        <begin position="32"/>
        <end position="41"/>
    </location>
</feature>
<evidence type="ECO:0000313" key="3">
    <source>
        <dbReference type="Proteomes" id="UP000527355"/>
    </source>
</evidence>
<feature type="compositionally biased region" description="Low complexity" evidence="1">
    <location>
        <begin position="48"/>
        <end position="59"/>
    </location>
</feature>
<keyword evidence="3" id="KW-1185">Reference proteome</keyword>
<feature type="region of interest" description="Disordered" evidence="1">
    <location>
        <begin position="32"/>
        <end position="88"/>
    </location>
</feature>
<dbReference type="EMBL" id="JABWUV010000003">
    <property type="protein sequence ID" value="KAF6369471.1"/>
    <property type="molecule type" value="Genomic_DNA"/>
</dbReference>
<comment type="caution">
    <text evidence="2">The sequence shown here is derived from an EMBL/GenBank/DDBJ whole genome shotgun (WGS) entry which is preliminary data.</text>
</comment>
<accession>A0A7J7Z5J9</accession>
<name>A0A7J7Z5J9_MYOMY</name>
<dbReference type="Proteomes" id="UP000527355">
    <property type="component" value="Unassembled WGS sequence"/>
</dbReference>
<sequence length="196" mass="21622">MEVGCRQSRSGRKPFDLLSNGGHFLFSRVKAEAQASRERVRGPRGVISRPRSPRGLLPRNGRRGPCGRWNLPEHFSHGKPGKQPPKERGRALARAAQLGIEEQQRGRVSGPCERERPGTRAHAEWTRAFEVPGQAAPFLGRKWSPSEGRHRWRCQWPRRGPGWASRCAPQGVSILAQGSGGRGAVHCRLPKALGGA</sequence>
<protein>
    <submittedName>
        <fullName evidence="2">Uncharacterized protein</fullName>
    </submittedName>
</protein>
<proteinExistence type="predicted"/>
<evidence type="ECO:0000313" key="2">
    <source>
        <dbReference type="EMBL" id="KAF6369471.1"/>
    </source>
</evidence>